<evidence type="ECO:0000313" key="3">
    <source>
        <dbReference type="Proteomes" id="UP000179807"/>
    </source>
</evidence>
<dbReference type="EMBL" id="MLAK01000597">
    <property type="protein sequence ID" value="OHT10983.1"/>
    <property type="molecule type" value="Genomic_DNA"/>
</dbReference>
<proteinExistence type="predicted"/>
<dbReference type="SUPFAM" id="SSF52058">
    <property type="entry name" value="L domain-like"/>
    <property type="match status" value="1"/>
</dbReference>
<dbReference type="Gene3D" id="3.80.10.10">
    <property type="entry name" value="Ribonuclease Inhibitor"/>
    <property type="match status" value="1"/>
</dbReference>
<reference evidence="2" key="1">
    <citation type="submission" date="2016-10" db="EMBL/GenBank/DDBJ databases">
        <authorList>
            <person name="Benchimol M."/>
            <person name="Almeida L.G."/>
            <person name="Vasconcelos A.T."/>
            <person name="Perreira-Neves A."/>
            <person name="Rosa I.A."/>
            <person name="Tasca T."/>
            <person name="Bogo M.R."/>
            <person name="de Souza W."/>
        </authorList>
    </citation>
    <scope>NUCLEOTIDE SEQUENCE [LARGE SCALE GENOMIC DNA]</scope>
    <source>
        <strain evidence="2">K</strain>
    </source>
</reference>
<keyword evidence="3" id="KW-1185">Reference proteome</keyword>
<evidence type="ECO:0000256" key="1">
    <source>
        <dbReference type="SAM" id="MobiDB-lite"/>
    </source>
</evidence>
<evidence type="ECO:0000313" key="2">
    <source>
        <dbReference type="EMBL" id="OHT10983.1"/>
    </source>
</evidence>
<comment type="caution">
    <text evidence="2">The sequence shown here is derived from an EMBL/GenBank/DDBJ whole genome shotgun (WGS) entry which is preliminary data.</text>
</comment>
<dbReference type="Proteomes" id="UP000179807">
    <property type="component" value="Unassembled WGS sequence"/>
</dbReference>
<gene>
    <name evidence="2" type="ORF">TRFO_19571</name>
</gene>
<dbReference type="GeneID" id="94835575"/>
<feature type="region of interest" description="Disordered" evidence="1">
    <location>
        <begin position="1"/>
        <end position="47"/>
    </location>
</feature>
<dbReference type="AlphaFoldDB" id="A0A1J4KHW4"/>
<dbReference type="VEuPathDB" id="TrichDB:TRFO_19571"/>
<accession>A0A1J4KHW4</accession>
<evidence type="ECO:0008006" key="4">
    <source>
        <dbReference type="Google" id="ProtNLM"/>
    </source>
</evidence>
<name>A0A1J4KHW4_9EUKA</name>
<dbReference type="OrthoDB" id="6334211at2759"/>
<sequence length="252" mass="28343">MSVVSRNASVSRFSRRPSTATKTLSSTRRSQSVVSMRPGEKKTGHKPMASISDNIIHTRQKLASFSDLSLPPTTKTLTVEYNEIKDFRGLPPLSQLDKIDIGHNPLESLYGFPVLPAIKAININHTPFGNTEFARISLIMLCGNTLRTINGESIKPSEIRVSREYPADCVNLLRSGWIMTYPPPNPKEMISLKRKLSKKMVAPKPKREAAAPRIMHRTPNKQSSVYNTKLALQDQEIARLSREIEKLQARHF</sequence>
<dbReference type="InterPro" id="IPR032675">
    <property type="entry name" value="LRR_dom_sf"/>
</dbReference>
<protein>
    <recommendedName>
        <fullName evidence="4">Leucine Rich Repeat family protein</fullName>
    </recommendedName>
</protein>
<dbReference type="RefSeq" id="XP_068364119.1">
    <property type="nucleotide sequence ID" value="XM_068500871.1"/>
</dbReference>
<feature type="compositionally biased region" description="Polar residues" evidence="1">
    <location>
        <begin position="1"/>
        <end position="34"/>
    </location>
</feature>
<organism evidence="2 3">
    <name type="scientific">Tritrichomonas foetus</name>
    <dbReference type="NCBI Taxonomy" id="1144522"/>
    <lineage>
        <taxon>Eukaryota</taxon>
        <taxon>Metamonada</taxon>
        <taxon>Parabasalia</taxon>
        <taxon>Tritrichomonadida</taxon>
        <taxon>Tritrichomonadidae</taxon>
        <taxon>Tritrichomonas</taxon>
    </lineage>
</organism>